<keyword evidence="3" id="KW-1185">Reference proteome</keyword>
<organism evidence="2 3">
    <name type="scientific">Mycena maculata</name>
    <dbReference type="NCBI Taxonomy" id="230809"/>
    <lineage>
        <taxon>Eukaryota</taxon>
        <taxon>Fungi</taxon>
        <taxon>Dikarya</taxon>
        <taxon>Basidiomycota</taxon>
        <taxon>Agaricomycotina</taxon>
        <taxon>Agaricomycetes</taxon>
        <taxon>Agaricomycetidae</taxon>
        <taxon>Agaricales</taxon>
        <taxon>Marasmiineae</taxon>
        <taxon>Mycenaceae</taxon>
        <taxon>Mycena</taxon>
    </lineage>
</organism>
<dbReference type="Proteomes" id="UP001215280">
    <property type="component" value="Unassembled WGS sequence"/>
</dbReference>
<sequence length="246" mass="27842">MSTPLPAFSFKSCRDSEMVDRDAVRRVRAIRRKPTREQRSVEWQSARLRVKVRPALLPSNPRAQDSGLPAPDPRQLRRSVPAMRPPALRAQCARALASLCAVLRPSGRSSSVQLVPARWRRQRPGQARFAEIRFSPVPRNLEPRCAGVLGRGQYVSAARIRIRGSHVRRPRALIRHFVKRVYGGCIRIHADGCAACTPYQRPAVRLLPRGIERLRGESAHAVRSLVPWNREARQYVGCHRRSPTPT</sequence>
<evidence type="ECO:0000256" key="1">
    <source>
        <dbReference type="SAM" id="MobiDB-lite"/>
    </source>
</evidence>
<evidence type="ECO:0000313" key="2">
    <source>
        <dbReference type="EMBL" id="KAJ7764039.1"/>
    </source>
</evidence>
<gene>
    <name evidence="2" type="ORF">DFH07DRAFT_956312</name>
</gene>
<comment type="caution">
    <text evidence="2">The sequence shown here is derived from an EMBL/GenBank/DDBJ whole genome shotgun (WGS) entry which is preliminary data.</text>
</comment>
<reference evidence="2" key="1">
    <citation type="submission" date="2023-03" db="EMBL/GenBank/DDBJ databases">
        <title>Massive genome expansion in bonnet fungi (Mycena s.s.) driven by repeated elements and novel gene families across ecological guilds.</title>
        <authorList>
            <consortium name="Lawrence Berkeley National Laboratory"/>
            <person name="Harder C.B."/>
            <person name="Miyauchi S."/>
            <person name="Viragh M."/>
            <person name="Kuo A."/>
            <person name="Thoen E."/>
            <person name="Andreopoulos B."/>
            <person name="Lu D."/>
            <person name="Skrede I."/>
            <person name="Drula E."/>
            <person name="Henrissat B."/>
            <person name="Morin E."/>
            <person name="Kohler A."/>
            <person name="Barry K."/>
            <person name="LaButti K."/>
            <person name="Morin E."/>
            <person name="Salamov A."/>
            <person name="Lipzen A."/>
            <person name="Mereny Z."/>
            <person name="Hegedus B."/>
            <person name="Baldrian P."/>
            <person name="Stursova M."/>
            <person name="Weitz H."/>
            <person name="Taylor A."/>
            <person name="Grigoriev I.V."/>
            <person name="Nagy L.G."/>
            <person name="Martin F."/>
            <person name="Kauserud H."/>
        </authorList>
    </citation>
    <scope>NUCLEOTIDE SEQUENCE</scope>
    <source>
        <strain evidence="2">CBHHK188m</strain>
    </source>
</reference>
<evidence type="ECO:0000313" key="3">
    <source>
        <dbReference type="Proteomes" id="UP001215280"/>
    </source>
</evidence>
<name>A0AAD7NJ10_9AGAR</name>
<accession>A0AAD7NJ10</accession>
<dbReference type="AlphaFoldDB" id="A0AAD7NJ10"/>
<feature type="region of interest" description="Disordered" evidence="1">
    <location>
        <begin position="54"/>
        <end position="78"/>
    </location>
</feature>
<proteinExistence type="predicted"/>
<dbReference type="EMBL" id="JARJLG010000039">
    <property type="protein sequence ID" value="KAJ7764039.1"/>
    <property type="molecule type" value="Genomic_DNA"/>
</dbReference>
<protein>
    <submittedName>
        <fullName evidence="2">Uncharacterized protein</fullName>
    </submittedName>
</protein>